<name>A0A271LNN0_9HYPH</name>
<dbReference type="AlphaFoldDB" id="A0A271LNN0"/>
<protein>
    <recommendedName>
        <fullName evidence="2">Transposase IS701-like DDE domain-containing protein</fullName>
    </recommendedName>
</protein>
<evidence type="ECO:0000259" key="2">
    <source>
        <dbReference type="Pfam" id="PF13546"/>
    </source>
</evidence>
<comment type="caution">
    <text evidence="3">The sequence shown here is derived from an EMBL/GenBank/DDBJ whole genome shotgun (WGS) entry which is preliminary data.</text>
</comment>
<dbReference type="Proteomes" id="UP000216442">
    <property type="component" value="Unassembled WGS sequence"/>
</dbReference>
<sequence length="138" mass="15474">MLSAFNPTLSVWRPGEGPLPPKSWGGRGRPPSRVCRTDNHKPISAKALVEEFDAETWLMIAWREGTNTELNSRFAAVRLRPIQGLQSARGSRRRVASDRVASRRGRAEQVLALHLRCRSCRRFRTPSVARSTSPARTA</sequence>
<feature type="region of interest" description="Disordered" evidence="1">
    <location>
        <begin position="1"/>
        <end position="38"/>
    </location>
</feature>
<evidence type="ECO:0000313" key="4">
    <source>
        <dbReference type="Proteomes" id="UP000216442"/>
    </source>
</evidence>
<evidence type="ECO:0000256" key="1">
    <source>
        <dbReference type="SAM" id="MobiDB-lite"/>
    </source>
</evidence>
<accession>A0A271LNN0</accession>
<reference evidence="3 4" key="1">
    <citation type="submission" date="2017-08" db="EMBL/GenBank/DDBJ databases">
        <title>Mesorhizobium wenxinae sp. nov., a novel rhizobial species isolated from root nodules of chickpea (Cicer arietinum L.).</title>
        <authorList>
            <person name="Zhang J."/>
        </authorList>
    </citation>
    <scope>NUCLEOTIDE SEQUENCE [LARGE SCALE GENOMIC DNA]</scope>
    <source>
        <strain evidence="3 4">SDW018</strain>
    </source>
</reference>
<evidence type="ECO:0000313" key="3">
    <source>
        <dbReference type="EMBL" id="PAQ08930.1"/>
    </source>
</evidence>
<organism evidence="3 4">
    <name type="scientific">Mesorhizobium temperatum</name>
    <dbReference type="NCBI Taxonomy" id="241416"/>
    <lineage>
        <taxon>Bacteria</taxon>
        <taxon>Pseudomonadati</taxon>
        <taxon>Pseudomonadota</taxon>
        <taxon>Alphaproteobacteria</taxon>
        <taxon>Hyphomicrobiales</taxon>
        <taxon>Phyllobacteriaceae</taxon>
        <taxon>Mesorhizobium</taxon>
    </lineage>
</organism>
<feature type="domain" description="Transposase IS701-like DDE" evidence="2">
    <location>
        <begin position="4"/>
        <end position="68"/>
    </location>
</feature>
<dbReference type="Pfam" id="PF13546">
    <property type="entry name" value="DDE_5"/>
    <property type="match status" value="1"/>
</dbReference>
<keyword evidence="4" id="KW-1185">Reference proteome</keyword>
<proteinExistence type="predicted"/>
<dbReference type="OrthoDB" id="583339at2"/>
<dbReference type="EMBL" id="NPKJ01000045">
    <property type="protein sequence ID" value="PAQ08930.1"/>
    <property type="molecule type" value="Genomic_DNA"/>
</dbReference>
<dbReference type="InterPro" id="IPR038721">
    <property type="entry name" value="IS701-like_DDE_dom"/>
</dbReference>
<gene>
    <name evidence="3" type="ORF">CIT26_15070</name>
</gene>